<proteinExistence type="predicted"/>
<keyword evidence="3" id="KW-1185">Reference proteome</keyword>
<keyword evidence="1" id="KW-0732">Signal</keyword>
<evidence type="ECO:0000313" key="3">
    <source>
        <dbReference type="Proteomes" id="UP000319432"/>
    </source>
</evidence>
<dbReference type="AlphaFoldDB" id="A0A518V9V9"/>
<reference evidence="2 3" key="1">
    <citation type="submission" date="2018-11" db="EMBL/GenBank/DDBJ databases">
        <title>Phylogenetic determinants of toxin gene distribution in genomes of Brevibacillus laterosporus.</title>
        <authorList>
            <person name="Glare T.R."/>
            <person name="Durrant A."/>
            <person name="Berry C."/>
            <person name="Palma L."/>
            <person name="Ormskirk M."/>
            <person name="Cox M.O."/>
        </authorList>
    </citation>
    <scope>NUCLEOTIDE SEQUENCE [LARGE SCALE GENOMIC DNA]</scope>
    <source>
        <strain evidence="2 3">1821L</strain>
    </source>
</reference>
<dbReference type="Proteomes" id="UP000319432">
    <property type="component" value="Chromosome"/>
</dbReference>
<feature type="chain" id="PRO_5039722447" evidence="1">
    <location>
        <begin position="22"/>
        <end position="363"/>
    </location>
</feature>
<dbReference type="OrthoDB" id="9881581at2"/>
<gene>
    <name evidence="2" type="ORF">EEL30_16655</name>
</gene>
<feature type="signal peptide" evidence="1">
    <location>
        <begin position="1"/>
        <end position="21"/>
    </location>
</feature>
<organism evidence="2 3">
    <name type="scientific">Brevibacillus laterosporus</name>
    <name type="common">Bacillus laterosporus</name>
    <dbReference type="NCBI Taxonomy" id="1465"/>
    <lineage>
        <taxon>Bacteria</taxon>
        <taxon>Bacillati</taxon>
        <taxon>Bacillota</taxon>
        <taxon>Bacilli</taxon>
        <taxon>Bacillales</taxon>
        <taxon>Paenibacillaceae</taxon>
        <taxon>Brevibacillus</taxon>
    </lineage>
</organism>
<evidence type="ECO:0000313" key="2">
    <source>
        <dbReference type="EMBL" id="QDX93782.1"/>
    </source>
</evidence>
<dbReference type="EMBL" id="CP033464">
    <property type="protein sequence ID" value="QDX93782.1"/>
    <property type="molecule type" value="Genomic_DNA"/>
</dbReference>
<protein>
    <submittedName>
        <fullName evidence="2">Uncharacterized protein</fullName>
    </submittedName>
</protein>
<name>A0A518V9V9_BRELA</name>
<evidence type="ECO:0000256" key="1">
    <source>
        <dbReference type="SAM" id="SignalP"/>
    </source>
</evidence>
<accession>A0A518V9V9</accession>
<sequence>MKKCFLITLGLSSVIFSSVFSPNVVVHAENSEYELHTTKKDFERALKKNGVAFVDTELVPLETIDSYYSNEDEEMEKFQSFKSDEKSSSLNDDGKPTSKIDAYGLIQDGDKEIPVYIISSIDTIMPKNMNKQDSIEKVIEATLDSYYAKEKTKKKTNNSPNSLVPFAMGTYEPKASALKVNHAWSTNDSYWLTIFRVYEAPRSGSNVYTYMQADHEYLGPTSGNNRIKPWTFKTQWIARYDGLMHKPQPQNLKGESGMSIAINKYITLSADFITPLTLKHEFSMSNNHAVWTMYPYDYVTFQKGFQFSQGAYIDKGTDWNSVNLQVWDEFWLSFSTGSNEADLKHKYNVKYFYKDDRLRLTTN</sequence>